<proteinExistence type="predicted"/>
<name>A0ACA9RDI5_9GLOM</name>
<organism evidence="1 2">
    <name type="scientific">Racocetra persica</name>
    <dbReference type="NCBI Taxonomy" id="160502"/>
    <lineage>
        <taxon>Eukaryota</taxon>
        <taxon>Fungi</taxon>
        <taxon>Fungi incertae sedis</taxon>
        <taxon>Mucoromycota</taxon>
        <taxon>Glomeromycotina</taxon>
        <taxon>Glomeromycetes</taxon>
        <taxon>Diversisporales</taxon>
        <taxon>Gigasporaceae</taxon>
        <taxon>Racocetra</taxon>
    </lineage>
</organism>
<sequence>RIPLGMKDTGVIEVEEIGYSSKLSNSDSLLSNCSFADDIKLVAKEVSKVDEIEIGETE</sequence>
<feature type="non-terminal residue" evidence="1">
    <location>
        <position position="1"/>
    </location>
</feature>
<keyword evidence="2" id="KW-1185">Reference proteome</keyword>
<gene>
    <name evidence="1" type="ORF">RPERSI_LOCUS18434</name>
</gene>
<dbReference type="EMBL" id="CAJVQC010048809">
    <property type="protein sequence ID" value="CAG8786750.1"/>
    <property type="molecule type" value="Genomic_DNA"/>
</dbReference>
<dbReference type="Proteomes" id="UP000789920">
    <property type="component" value="Unassembled WGS sequence"/>
</dbReference>
<evidence type="ECO:0000313" key="2">
    <source>
        <dbReference type="Proteomes" id="UP000789920"/>
    </source>
</evidence>
<comment type="caution">
    <text evidence="1">The sequence shown here is derived from an EMBL/GenBank/DDBJ whole genome shotgun (WGS) entry which is preliminary data.</text>
</comment>
<accession>A0ACA9RDI5</accession>
<feature type="non-terminal residue" evidence="1">
    <location>
        <position position="58"/>
    </location>
</feature>
<evidence type="ECO:0000313" key="1">
    <source>
        <dbReference type="EMBL" id="CAG8786750.1"/>
    </source>
</evidence>
<reference evidence="1" key="1">
    <citation type="submission" date="2021-06" db="EMBL/GenBank/DDBJ databases">
        <authorList>
            <person name="Kallberg Y."/>
            <person name="Tangrot J."/>
            <person name="Rosling A."/>
        </authorList>
    </citation>
    <scope>NUCLEOTIDE SEQUENCE</scope>
    <source>
        <strain evidence="1">MA461A</strain>
    </source>
</reference>
<protein>
    <submittedName>
        <fullName evidence="1">14266_t:CDS:1</fullName>
    </submittedName>
</protein>